<name>A0A9P1J591_9PELO</name>
<keyword evidence="2" id="KW-1185">Reference proteome</keyword>
<accession>A0A9P1J591</accession>
<evidence type="ECO:0008006" key="3">
    <source>
        <dbReference type="Google" id="ProtNLM"/>
    </source>
</evidence>
<dbReference type="SUPFAM" id="SSF54160">
    <property type="entry name" value="Chromo domain-like"/>
    <property type="match status" value="1"/>
</dbReference>
<gene>
    <name evidence="1" type="ORF">CAMP_LOCUS19194</name>
</gene>
<organism evidence="1 2">
    <name type="scientific">Caenorhabditis angaria</name>
    <dbReference type="NCBI Taxonomy" id="860376"/>
    <lineage>
        <taxon>Eukaryota</taxon>
        <taxon>Metazoa</taxon>
        <taxon>Ecdysozoa</taxon>
        <taxon>Nematoda</taxon>
        <taxon>Chromadorea</taxon>
        <taxon>Rhabditida</taxon>
        <taxon>Rhabditina</taxon>
        <taxon>Rhabditomorpha</taxon>
        <taxon>Rhabditoidea</taxon>
        <taxon>Rhabditidae</taxon>
        <taxon>Peloderinae</taxon>
        <taxon>Caenorhabditis</taxon>
    </lineage>
</organism>
<sequence length="169" mass="19539">MSSPFFTVGSKIFSKLWGNIYLAEIRKVNNDNPNDPIYTIHYLTWDEELDETVKHSESDRKIIASRLDVIREAHQLVMQCCITKDSRPEQKAMWSAINMRPIPKEVFLLALRQNVEKIRDAIKNQSQPIAAIISPANYIHELLRKEVQELFADQARIQSNSTSSDIQNK</sequence>
<dbReference type="EMBL" id="CANHGI010000006">
    <property type="protein sequence ID" value="CAI5456557.1"/>
    <property type="molecule type" value="Genomic_DNA"/>
</dbReference>
<dbReference type="InterPro" id="IPR016197">
    <property type="entry name" value="Chromo-like_dom_sf"/>
</dbReference>
<protein>
    <recommendedName>
        <fullName evidence="3">Tudor-knot domain-containing protein</fullName>
    </recommendedName>
</protein>
<proteinExistence type="predicted"/>
<evidence type="ECO:0000313" key="2">
    <source>
        <dbReference type="Proteomes" id="UP001152747"/>
    </source>
</evidence>
<comment type="caution">
    <text evidence="1">The sequence shown here is derived from an EMBL/GenBank/DDBJ whole genome shotgun (WGS) entry which is preliminary data.</text>
</comment>
<dbReference type="AlphaFoldDB" id="A0A9P1J591"/>
<evidence type="ECO:0000313" key="1">
    <source>
        <dbReference type="EMBL" id="CAI5456557.1"/>
    </source>
</evidence>
<dbReference type="Proteomes" id="UP001152747">
    <property type="component" value="Unassembled WGS sequence"/>
</dbReference>
<reference evidence="1" key="1">
    <citation type="submission" date="2022-11" db="EMBL/GenBank/DDBJ databases">
        <authorList>
            <person name="Kikuchi T."/>
        </authorList>
    </citation>
    <scope>NUCLEOTIDE SEQUENCE</scope>
    <source>
        <strain evidence="1">PS1010</strain>
    </source>
</reference>
<dbReference type="Gene3D" id="2.30.30.140">
    <property type="match status" value="1"/>
</dbReference>